<dbReference type="InterPro" id="IPR025857">
    <property type="entry name" value="MacB_PCD"/>
</dbReference>
<dbReference type="InterPro" id="IPR050250">
    <property type="entry name" value="Macrolide_Exporter_MacB"/>
</dbReference>
<evidence type="ECO:0000256" key="1">
    <source>
        <dbReference type="ARBA" id="ARBA00004651"/>
    </source>
</evidence>
<dbReference type="GO" id="GO:0051301">
    <property type="term" value="P:cell division"/>
    <property type="evidence" value="ECO:0007669"/>
    <property type="project" value="UniProtKB-KW"/>
</dbReference>
<dbReference type="PANTHER" id="PTHR30572">
    <property type="entry name" value="MEMBRANE COMPONENT OF TRANSPORTER-RELATED"/>
    <property type="match status" value="1"/>
</dbReference>
<evidence type="ECO:0000259" key="8">
    <source>
        <dbReference type="Pfam" id="PF02687"/>
    </source>
</evidence>
<dbReference type="AlphaFoldDB" id="A0A0E3H8H0"/>
<protein>
    <submittedName>
        <fullName evidence="10">Cell division protein FtsX</fullName>
    </submittedName>
</protein>
<evidence type="ECO:0000256" key="2">
    <source>
        <dbReference type="ARBA" id="ARBA00022475"/>
    </source>
</evidence>
<gene>
    <name evidence="10" type="ORF">MSTHT_0581</name>
</gene>
<dbReference type="EMBL" id="CP009501">
    <property type="protein sequence ID" value="AKB12339.1"/>
    <property type="molecule type" value="Genomic_DNA"/>
</dbReference>
<evidence type="ECO:0000256" key="6">
    <source>
        <dbReference type="ARBA" id="ARBA00038076"/>
    </source>
</evidence>
<keyword evidence="4 7" id="KW-1133">Transmembrane helix</keyword>
<comment type="subcellular location">
    <subcellularLocation>
        <location evidence="1">Cell membrane</location>
        <topology evidence="1">Multi-pass membrane protein</topology>
    </subcellularLocation>
</comment>
<keyword evidence="2" id="KW-1003">Cell membrane</keyword>
<dbReference type="PATRIC" id="fig|523844.20.peg.746"/>
<proteinExistence type="inferred from homology"/>
<evidence type="ECO:0000313" key="11">
    <source>
        <dbReference type="Proteomes" id="UP000066529"/>
    </source>
</evidence>
<organism evidence="10 11">
    <name type="scientific">Methanosarcina thermophila (strain ATCC 43570 / DSM 1825 / OCM 12 / VKM B-1830 / TM-1)</name>
    <dbReference type="NCBI Taxonomy" id="523844"/>
    <lineage>
        <taxon>Archaea</taxon>
        <taxon>Methanobacteriati</taxon>
        <taxon>Methanobacteriota</taxon>
        <taxon>Stenosarchaea group</taxon>
        <taxon>Methanomicrobia</taxon>
        <taxon>Methanosarcinales</taxon>
        <taxon>Methanosarcinaceae</taxon>
        <taxon>Methanosarcina</taxon>
    </lineage>
</organism>
<feature type="transmembrane region" description="Helical" evidence="7">
    <location>
        <begin position="34"/>
        <end position="54"/>
    </location>
</feature>
<keyword evidence="10" id="KW-0132">Cell division</keyword>
<evidence type="ECO:0000256" key="7">
    <source>
        <dbReference type="SAM" id="Phobius"/>
    </source>
</evidence>
<dbReference type="PANTHER" id="PTHR30572:SF4">
    <property type="entry name" value="ABC TRANSPORTER PERMEASE YTRF"/>
    <property type="match status" value="1"/>
</dbReference>
<name>A0A0E3H8H0_METTT</name>
<evidence type="ECO:0000256" key="4">
    <source>
        <dbReference type="ARBA" id="ARBA00022989"/>
    </source>
</evidence>
<dbReference type="GO" id="GO:0022857">
    <property type="term" value="F:transmembrane transporter activity"/>
    <property type="evidence" value="ECO:0007669"/>
    <property type="project" value="TreeGrafter"/>
</dbReference>
<keyword evidence="5 7" id="KW-0472">Membrane</keyword>
<dbReference type="InterPro" id="IPR003838">
    <property type="entry name" value="ABC3_permease_C"/>
</dbReference>
<keyword evidence="10" id="KW-0131">Cell cycle</keyword>
<feature type="transmembrane region" description="Helical" evidence="7">
    <location>
        <begin position="291"/>
        <end position="317"/>
    </location>
</feature>
<sequence length="423" mass="45546">MQLSDRERKGFGMRNSTYTKMALNMLLHSKLRSWLTIIGIVIGVGAVVGILSLGDAMEEQVQSRLSEMDLTKIAITPGYTRAMSNMPGPGGGDLVKDSELTEDDLDALQGIEGIQYIAGEISGSEEVDYAGENATLSITGVDPQVWRYMTTLETQSGRLLEPADRYVAVIGSEVASGVYDRDIGVNQIIKINGKSVRVVGILTEEGGFEDRNIYMPIDGAVDIIEDAEKGVFDTIMVKVQNEDIVDTVMEDITNKLMVSRHIMREDEMDFSVTASKSMAESVTEMTSSITLFLGAIAAVSLIVGAVGIANTMFTSVLEKTKEIGTMKAIGAKNRDILMIFVFNSAMVGFVGGIFGVMLGAFISTLFPLLGMTMMRSGGDSGISLSPHLMLFGLVLAIVIGIVSGAVPAYRASRLKPVDALRYE</sequence>
<dbReference type="KEGG" id="mthr:MSTHT_0581"/>
<evidence type="ECO:0000313" key="10">
    <source>
        <dbReference type="EMBL" id="AKB12339.1"/>
    </source>
</evidence>
<reference evidence="10 11" key="1">
    <citation type="submission" date="2014-07" db="EMBL/GenBank/DDBJ databases">
        <title>Methanogenic archaea and the global carbon cycle.</title>
        <authorList>
            <person name="Henriksen J.R."/>
            <person name="Luke J."/>
            <person name="Reinhart S."/>
            <person name="Benedict M.N."/>
            <person name="Youngblut N.D."/>
            <person name="Metcalf M.E."/>
            <person name="Whitaker R.J."/>
            <person name="Metcalf W.W."/>
        </authorList>
    </citation>
    <scope>NUCLEOTIDE SEQUENCE [LARGE SCALE GENOMIC DNA]</scope>
    <source>
        <strain evidence="11">ATCC 43570 / DSM 1825 / OCM 12 / VKM B-1830 / TM-1</strain>
    </source>
</reference>
<feature type="transmembrane region" description="Helical" evidence="7">
    <location>
        <begin position="388"/>
        <end position="409"/>
    </location>
</feature>
<feature type="domain" description="MacB-like periplasmic core" evidence="9">
    <location>
        <begin position="33"/>
        <end position="254"/>
    </location>
</feature>
<dbReference type="STRING" id="523844.MSTHT_0581"/>
<evidence type="ECO:0000256" key="5">
    <source>
        <dbReference type="ARBA" id="ARBA00023136"/>
    </source>
</evidence>
<keyword evidence="3 7" id="KW-0812">Transmembrane</keyword>
<dbReference type="GO" id="GO:0005886">
    <property type="term" value="C:plasma membrane"/>
    <property type="evidence" value="ECO:0007669"/>
    <property type="project" value="UniProtKB-SubCell"/>
</dbReference>
<comment type="similarity">
    <text evidence="6">Belongs to the ABC-4 integral membrane protein family.</text>
</comment>
<feature type="domain" description="ABC3 transporter permease C-terminal" evidence="8">
    <location>
        <begin position="295"/>
        <end position="416"/>
    </location>
</feature>
<evidence type="ECO:0000256" key="3">
    <source>
        <dbReference type="ARBA" id="ARBA00022692"/>
    </source>
</evidence>
<dbReference type="Pfam" id="PF02687">
    <property type="entry name" value="FtsX"/>
    <property type="match status" value="1"/>
</dbReference>
<accession>A0A0E3H8H0</accession>
<dbReference type="Pfam" id="PF12704">
    <property type="entry name" value="MacB_PCD"/>
    <property type="match status" value="1"/>
</dbReference>
<dbReference type="Proteomes" id="UP000066529">
    <property type="component" value="Chromosome"/>
</dbReference>
<evidence type="ECO:0000259" key="9">
    <source>
        <dbReference type="Pfam" id="PF12704"/>
    </source>
</evidence>
<dbReference type="HOGENOM" id="CLU_000604_8_0_2"/>
<feature type="transmembrane region" description="Helical" evidence="7">
    <location>
        <begin position="337"/>
        <end position="368"/>
    </location>
</feature>